<sequence length="133" mass="15154">MEKHNAPVFLYIDEEPLPIAELQTPIVFNMDTKKLTDGEHVLKIISKIGGKEGIKIIHFIVRNGPLIELEGLVNKEVVSGVLPLMINSYDTGKRQSFIIKGSENPRTIPVWIWIIVLVFMAWSAFYIFENFSL</sequence>
<keyword evidence="1" id="KW-0472">Membrane</keyword>
<keyword evidence="1" id="KW-0812">Transmembrane</keyword>
<feature type="transmembrane region" description="Helical" evidence="1">
    <location>
        <begin position="110"/>
        <end position="128"/>
    </location>
</feature>
<reference evidence="2 3" key="1">
    <citation type="submission" date="2018-06" db="EMBL/GenBank/DDBJ databases">
        <authorList>
            <consortium name="Pathogen Informatics"/>
            <person name="Doyle S."/>
        </authorList>
    </citation>
    <scope>NUCLEOTIDE SEQUENCE [LARGE SCALE GENOMIC DNA]</scope>
    <source>
        <strain evidence="2 3">NCTC13532</strain>
    </source>
</reference>
<name>A0A381FJL9_9FLAO</name>
<organism evidence="2 3">
    <name type="scientific">Chryseobacterium indoltheticum</name>
    <dbReference type="NCBI Taxonomy" id="254"/>
    <lineage>
        <taxon>Bacteria</taxon>
        <taxon>Pseudomonadati</taxon>
        <taxon>Bacteroidota</taxon>
        <taxon>Flavobacteriia</taxon>
        <taxon>Flavobacteriales</taxon>
        <taxon>Weeksellaceae</taxon>
        <taxon>Chryseobacterium group</taxon>
        <taxon>Chryseobacterium</taxon>
    </lineage>
</organism>
<protein>
    <recommendedName>
        <fullName evidence="4">Cytochrome C</fullName>
    </recommendedName>
</protein>
<accession>A0A381FJL9</accession>
<evidence type="ECO:0000313" key="2">
    <source>
        <dbReference type="EMBL" id="SUX46362.1"/>
    </source>
</evidence>
<dbReference type="Proteomes" id="UP000254282">
    <property type="component" value="Unassembled WGS sequence"/>
</dbReference>
<dbReference type="EMBL" id="UFVR01000004">
    <property type="protein sequence ID" value="SUX46362.1"/>
    <property type="molecule type" value="Genomic_DNA"/>
</dbReference>
<evidence type="ECO:0000313" key="3">
    <source>
        <dbReference type="Proteomes" id="UP000254282"/>
    </source>
</evidence>
<dbReference type="RefSeq" id="WP_065722168.1">
    <property type="nucleotide sequence ID" value="NZ_UFVR01000004.1"/>
</dbReference>
<gene>
    <name evidence="2" type="ORF">NCTC13532_01895</name>
</gene>
<dbReference type="AlphaFoldDB" id="A0A381FJL9"/>
<proteinExistence type="predicted"/>
<evidence type="ECO:0000256" key="1">
    <source>
        <dbReference type="SAM" id="Phobius"/>
    </source>
</evidence>
<evidence type="ECO:0008006" key="4">
    <source>
        <dbReference type="Google" id="ProtNLM"/>
    </source>
</evidence>
<keyword evidence="1" id="KW-1133">Transmembrane helix</keyword>